<name>A0A2N0B6E7_9LEPT</name>
<proteinExistence type="predicted"/>
<evidence type="ECO:0000313" key="1">
    <source>
        <dbReference type="EMBL" id="PJZ92134.1"/>
    </source>
</evidence>
<accession>A0A2N0B6E7</accession>
<comment type="caution">
    <text evidence="1">The sequence shown here is derived from an EMBL/GenBank/DDBJ whole genome shotgun (WGS) entry which is preliminary data.</text>
</comment>
<accession>A0A2N0BHN0</accession>
<gene>
    <name evidence="1" type="ORF">CH379_14860</name>
</gene>
<dbReference type="AlphaFoldDB" id="A0A2N0B6E7"/>
<dbReference type="EMBL" id="NPEF01000169">
    <property type="protein sequence ID" value="PJZ92134.1"/>
    <property type="molecule type" value="Genomic_DNA"/>
</dbReference>
<organism evidence="1">
    <name type="scientific">Leptospira ellisii</name>
    <dbReference type="NCBI Taxonomy" id="2023197"/>
    <lineage>
        <taxon>Bacteria</taxon>
        <taxon>Pseudomonadati</taxon>
        <taxon>Spirochaetota</taxon>
        <taxon>Spirochaetia</taxon>
        <taxon>Leptospirales</taxon>
        <taxon>Leptospiraceae</taxon>
        <taxon>Leptospira</taxon>
    </lineage>
</organism>
<reference evidence="1" key="1">
    <citation type="submission" date="2017-07" db="EMBL/GenBank/DDBJ databases">
        <title>Leptospira spp. isolated from tropical soils.</title>
        <authorList>
            <person name="Thibeaux R."/>
            <person name="Iraola G."/>
            <person name="Ferres I."/>
            <person name="Bierque E."/>
            <person name="Girault D."/>
            <person name="Soupe-Gilbert M.-E."/>
            <person name="Picardeau M."/>
            <person name="Goarant C."/>
        </authorList>
    </citation>
    <scope>NUCLEOTIDE SEQUENCE [LARGE SCALE GENOMIC DNA]</scope>
    <source>
        <strain evidence="1">ATI7-C-A5</strain>
    </source>
</reference>
<sequence>MFWEKTAWKETRKRTQMKIRLNADPVPLRSKCSIRQRVYEIGKYCQEKGKGKKGFRRVFDPAREGKLHDLI</sequence>
<protein>
    <submittedName>
        <fullName evidence="1">Uncharacterized protein</fullName>
    </submittedName>
</protein>